<gene>
    <name evidence="1" type="ORF">ABIC55_002998</name>
</gene>
<dbReference type="EMBL" id="JBEPME010000004">
    <property type="protein sequence ID" value="MET3657901.1"/>
    <property type="molecule type" value="Genomic_DNA"/>
</dbReference>
<dbReference type="Proteomes" id="UP001549104">
    <property type="component" value="Unassembled WGS sequence"/>
</dbReference>
<reference evidence="1 2" key="1">
    <citation type="submission" date="2024-06" db="EMBL/GenBank/DDBJ databases">
        <title>Sorghum-associated microbial communities from plants grown in Nebraska, USA.</title>
        <authorList>
            <person name="Schachtman D."/>
        </authorList>
    </citation>
    <scope>NUCLEOTIDE SEQUENCE [LARGE SCALE GENOMIC DNA]</scope>
    <source>
        <strain evidence="1 2">1288</strain>
    </source>
</reference>
<accession>A0ABV2K9Y8</accession>
<evidence type="ECO:0008006" key="3">
    <source>
        <dbReference type="Google" id="ProtNLM"/>
    </source>
</evidence>
<evidence type="ECO:0000313" key="2">
    <source>
        <dbReference type="Proteomes" id="UP001549104"/>
    </source>
</evidence>
<protein>
    <recommendedName>
        <fullName evidence="3">DUF3231 family protein</fullName>
    </recommendedName>
</protein>
<proteinExistence type="predicted"/>
<keyword evidence="2" id="KW-1185">Reference proteome</keyword>
<dbReference type="InterPro" id="IPR021617">
    <property type="entry name" value="DUF3231"/>
</dbReference>
<organism evidence="1 2">
    <name type="scientific">Sporosarcina psychrophila</name>
    <name type="common">Bacillus psychrophilus</name>
    <dbReference type="NCBI Taxonomy" id="1476"/>
    <lineage>
        <taxon>Bacteria</taxon>
        <taxon>Bacillati</taxon>
        <taxon>Bacillota</taxon>
        <taxon>Bacilli</taxon>
        <taxon>Bacillales</taxon>
        <taxon>Caryophanaceae</taxon>
        <taxon>Sporosarcina</taxon>
    </lineage>
</organism>
<sequence>MYINVFLTHNTIEIHYTSGEKRRDELGILNGNPKDEPLHYGEVLGSWAFVGANNGLISAYQAFINHAGDGDLIELLEEAVKTMKSENKQLENILKENGIALPPSLPERPKAKAEDIPVGARFMDPEISGAISINVGQALVSCSQVLGQCLREDLAMMFGKFHADKMLFGLKLLRMNKEKGWIIPPPLHTDSPSR</sequence>
<dbReference type="Pfam" id="PF11553">
    <property type="entry name" value="DUF3231"/>
    <property type="match status" value="1"/>
</dbReference>
<name>A0ABV2K9Y8_SPOPS</name>
<comment type="caution">
    <text evidence="1">The sequence shown here is derived from an EMBL/GenBank/DDBJ whole genome shotgun (WGS) entry which is preliminary data.</text>
</comment>
<dbReference type="InterPro" id="IPR012347">
    <property type="entry name" value="Ferritin-like"/>
</dbReference>
<dbReference type="Gene3D" id="1.20.1260.10">
    <property type="match status" value="1"/>
</dbReference>
<evidence type="ECO:0000313" key="1">
    <source>
        <dbReference type="EMBL" id="MET3657901.1"/>
    </source>
</evidence>